<accession>A0A017SIF0</accession>
<gene>
    <name evidence="2" type="ORF">EURHEDRAFT_401174</name>
</gene>
<name>A0A017SIF0_ASPRC</name>
<organism evidence="2 3">
    <name type="scientific">Aspergillus ruber (strain CBS 135680)</name>
    <dbReference type="NCBI Taxonomy" id="1388766"/>
    <lineage>
        <taxon>Eukaryota</taxon>
        <taxon>Fungi</taxon>
        <taxon>Dikarya</taxon>
        <taxon>Ascomycota</taxon>
        <taxon>Pezizomycotina</taxon>
        <taxon>Eurotiomycetes</taxon>
        <taxon>Eurotiomycetidae</taxon>
        <taxon>Eurotiales</taxon>
        <taxon>Aspergillaceae</taxon>
        <taxon>Aspergillus</taxon>
        <taxon>Aspergillus subgen. Aspergillus</taxon>
    </lineage>
</organism>
<evidence type="ECO:0000256" key="1">
    <source>
        <dbReference type="SAM" id="MobiDB-lite"/>
    </source>
</evidence>
<dbReference type="RefSeq" id="XP_040640421.1">
    <property type="nucleotide sequence ID" value="XM_040780064.1"/>
</dbReference>
<protein>
    <submittedName>
        <fullName evidence="2">Uncharacterized protein</fullName>
    </submittedName>
</protein>
<dbReference type="AlphaFoldDB" id="A0A017SIF0"/>
<dbReference type="HOGENOM" id="CLU_2145342_0_0_1"/>
<dbReference type="EMBL" id="KK088417">
    <property type="protein sequence ID" value="EYE96733.1"/>
    <property type="molecule type" value="Genomic_DNA"/>
</dbReference>
<sequence length="112" mass="13001">MRRKKTPKKQPADEDELTFEDWRIISETSAILAPFYDQTKRLQSRAVNETHGSIWESSPSMEYLLFHIICTKEAVEVDYAVPEKSSDDRSTARSRHHIKTSLDNCHGKLDSY</sequence>
<dbReference type="Proteomes" id="UP000019804">
    <property type="component" value="Unassembled WGS sequence"/>
</dbReference>
<keyword evidence="3" id="KW-1185">Reference proteome</keyword>
<proteinExistence type="predicted"/>
<dbReference type="OrthoDB" id="4505704at2759"/>
<reference evidence="3" key="1">
    <citation type="journal article" date="2014" name="Nat. Commun.">
        <title>Genomic adaptations of the halophilic Dead Sea filamentous fungus Eurotium rubrum.</title>
        <authorList>
            <person name="Kis-Papo T."/>
            <person name="Weig A.R."/>
            <person name="Riley R."/>
            <person name="Persoh D."/>
            <person name="Salamov A."/>
            <person name="Sun H."/>
            <person name="Lipzen A."/>
            <person name="Wasser S.P."/>
            <person name="Rambold G."/>
            <person name="Grigoriev I.V."/>
            <person name="Nevo E."/>
        </authorList>
    </citation>
    <scope>NUCLEOTIDE SEQUENCE [LARGE SCALE GENOMIC DNA]</scope>
    <source>
        <strain evidence="3">CBS 135680</strain>
    </source>
</reference>
<dbReference type="GeneID" id="63695188"/>
<evidence type="ECO:0000313" key="2">
    <source>
        <dbReference type="EMBL" id="EYE96733.1"/>
    </source>
</evidence>
<evidence type="ECO:0000313" key="3">
    <source>
        <dbReference type="Proteomes" id="UP000019804"/>
    </source>
</evidence>
<feature type="region of interest" description="Disordered" evidence="1">
    <location>
        <begin position="82"/>
        <end position="112"/>
    </location>
</feature>